<proteinExistence type="predicted"/>
<organism evidence="1">
    <name type="scientific">marine metagenome</name>
    <dbReference type="NCBI Taxonomy" id="408172"/>
    <lineage>
        <taxon>unclassified sequences</taxon>
        <taxon>metagenomes</taxon>
        <taxon>ecological metagenomes</taxon>
    </lineage>
</organism>
<feature type="non-terminal residue" evidence="1">
    <location>
        <position position="1"/>
    </location>
</feature>
<dbReference type="AlphaFoldDB" id="A0A382CCZ5"/>
<accession>A0A382CCZ5</accession>
<evidence type="ECO:0000313" key="1">
    <source>
        <dbReference type="EMBL" id="SVB23998.1"/>
    </source>
</evidence>
<sequence length="525" mass="58546">FRPGYSNEEEWGSIKSLSSKAEDYDTERMAGILESSENRKHGLEMAIRMQPTIDPQPASVMLEGYRFVLQPSGKGQAEWFTQEVKLTGRKASAAFRNALIWELGRPFEKEQKTFVLDDEAVPVWKDKNTAGVLTFAKEFTADPEPIRKEFVEVCVQTRFCDAMKVEGDEFALVSNIAAAQTICSKFGRELIDKETLLRLSLTEEGSNLLDEENGAAWHSGGESGFFEENYNHLDFIPVIPSETAGRSQSGVVWCRSPVRDTSNFQERPSNFVIDRGWRTIKLYKTLEFGIRTLDGELVVEFLDNDELYPVVKYGRILKNSFSDAANQGDRVRDIAPGPEWMKGVSFEIYPIDVILSGSGWERKISNVPVRRIGATGLHFKLLDQVFPIFFGKGVHVSLGLSSPGLDVNVIDFGKTESVTGGIGGYANIGFGDYLKLLPNIGWNVSLGMESLNFKNSEGPSRSINFIELDTRLLFQYKMVTFSLGQIIHPESSGNFEPVEGKPELSTKKVSIPAGTSLLMGINFSY</sequence>
<reference evidence="1" key="1">
    <citation type="submission" date="2018-05" db="EMBL/GenBank/DDBJ databases">
        <authorList>
            <person name="Lanie J.A."/>
            <person name="Ng W.-L."/>
            <person name="Kazmierczak K.M."/>
            <person name="Andrzejewski T.M."/>
            <person name="Davidsen T.M."/>
            <person name="Wayne K.J."/>
            <person name="Tettelin H."/>
            <person name="Glass J.I."/>
            <person name="Rusch D."/>
            <person name="Podicherti R."/>
            <person name="Tsui H.-C.T."/>
            <person name="Winkler M.E."/>
        </authorList>
    </citation>
    <scope>NUCLEOTIDE SEQUENCE</scope>
</reference>
<protein>
    <submittedName>
        <fullName evidence="1">Uncharacterized protein</fullName>
    </submittedName>
</protein>
<name>A0A382CCZ5_9ZZZZ</name>
<gene>
    <name evidence="1" type="ORF">METZ01_LOCUS176852</name>
</gene>
<dbReference type="EMBL" id="UINC01033939">
    <property type="protein sequence ID" value="SVB23998.1"/>
    <property type="molecule type" value="Genomic_DNA"/>
</dbReference>